<reference evidence="4" key="1">
    <citation type="submission" date="2017-09" db="EMBL/GenBank/DDBJ databases">
        <title>Depth-based differentiation of microbial function through sediment-hosted aquifers and enrichment of novel symbionts in the deep terrestrial subsurface.</title>
        <authorList>
            <person name="Probst A.J."/>
            <person name="Ladd B."/>
            <person name="Jarett J.K."/>
            <person name="Geller-Mcgrath D.E."/>
            <person name="Sieber C.M.K."/>
            <person name="Emerson J.B."/>
            <person name="Anantharaman K."/>
            <person name="Thomas B.C."/>
            <person name="Malmstrom R."/>
            <person name="Stieglmeier M."/>
            <person name="Klingl A."/>
            <person name="Woyke T."/>
            <person name="Ryan C.M."/>
            <person name="Banfield J.F."/>
        </authorList>
    </citation>
    <scope>NUCLEOTIDE SEQUENCE [LARGE SCALE GENOMIC DNA]</scope>
</reference>
<evidence type="ECO:0000256" key="2">
    <source>
        <dbReference type="ARBA" id="ARBA00022679"/>
    </source>
</evidence>
<dbReference type="GO" id="GO:0005737">
    <property type="term" value="C:cytoplasm"/>
    <property type="evidence" value="ECO:0007669"/>
    <property type="project" value="TreeGrafter"/>
</dbReference>
<name>A0A2H0VD31_9BACT</name>
<proteinExistence type="inferred from homology"/>
<sequence length="374" mass="41931">MIKYNEDKIQKVYSGADDGFDPLHSLDLDKVTDFDELATEMKSTAFGGRALGEAADILREMVTDKDTFVVGTFSGAMTAAKMGLLICEMIDRGMINAMVSTGALMTHGMVEGLGMSHFKYKVDQMTDKELREKGYDRIYDTLELEKNLDDLEGDIHAVLSKFEPGQTVSSHEINEKMGEYLISKLKPEQKSILKSAYKKNIPVYIPAFSDSEYGLDFALFNRLQKKTGKKSLVFDPFGDLEHFTSLFLKSKKAGIFTVGGGVPRNWAQQVAPFLDLIRWRDKDGADPSKYFNIKDPWNQSEPYNRMYSYGVRICPEPAHWGGLSGCTYSEGSSWGKFMPVSRGGKYAEVIADATIAWPVILKAVMQRMDKAKKN</sequence>
<dbReference type="Gene3D" id="3.40.910.10">
    <property type="entry name" value="Deoxyhypusine synthase"/>
    <property type="match status" value="1"/>
</dbReference>
<dbReference type="Proteomes" id="UP000230557">
    <property type="component" value="Unassembled WGS sequence"/>
</dbReference>
<dbReference type="AlphaFoldDB" id="A0A2H0VD31"/>
<comment type="similarity">
    <text evidence="1">Belongs to the deoxyhypusine synthase family.</text>
</comment>
<dbReference type="InterPro" id="IPR036982">
    <property type="entry name" value="Deoxyhypusine_synthase_sf"/>
</dbReference>
<accession>A0A2H0VD31</accession>
<dbReference type="Pfam" id="PF01916">
    <property type="entry name" value="DS"/>
    <property type="match status" value="1"/>
</dbReference>
<dbReference type="InterPro" id="IPR002773">
    <property type="entry name" value="Deoxyhypusine_synthase"/>
</dbReference>
<dbReference type="PANTHER" id="PTHR11703">
    <property type="entry name" value="DEOXYHYPUSINE SYNTHASE"/>
    <property type="match status" value="1"/>
</dbReference>
<evidence type="ECO:0000313" key="4">
    <source>
        <dbReference type="Proteomes" id="UP000230557"/>
    </source>
</evidence>
<dbReference type="GO" id="GO:0034038">
    <property type="term" value="F:deoxyhypusine synthase activity"/>
    <property type="evidence" value="ECO:0007669"/>
    <property type="project" value="TreeGrafter"/>
</dbReference>
<evidence type="ECO:0000256" key="1">
    <source>
        <dbReference type="ARBA" id="ARBA00009892"/>
    </source>
</evidence>
<evidence type="ECO:0000313" key="3">
    <source>
        <dbReference type="EMBL" id="PIR96995.1"/>
    </source>
</evidence>
<dbReference type="PANTHER" id="PTHR11703:SF2">
    <property type="entry name" value="DEOXYHYPUSINE SYNTHASE-LIKE PROTEIN"/>
    <property type="match status" value="1"/>
</dbReference>
<keyword evidence="2" id="KW-0808">Transferase</keyword>
<comment type="caution">
    <text evidence="3">The sequence shown here is derived from an EMBL/GenBank/DDBJ whole genome shotgun (WGS) entry which is preliminary data.</text>
</comment>
<dbReference type="InterPro" id="IPR029035">
    <property type="entry name" value="DHS-like_NAD/FAD-binding_dom"/>
</dbReference>
<gene>
    <name evidence="3" type="ORF">COT91_03670</name>
</gene>
<dbReference type="EMBL" id="PFAJ01000049">
    <property type="protein sequence ID" value="PIR96995.1"/>
    <property type="molecule type" value="Genomic_DNA"/>
</dbReference>
<protein>
    <submittedName>
        <fullName evidence="3">Deoxyhypusine synthase</fullName>
    </submittedName>
</protein>
<dbReference type="SUPFAM" id="SSF52467">
    <property type="entry name" value="DHS-like NAD/FAD-binding domain"/>
    <property type="match status" value="1"/>
</dbReference>
<organism evidence="3 4">
    <name type="scientific">Candidatus Doudnabacteria bacterium CG10_big_fil_rev_8_21_14_0_10_41_10</name>
    <dbReference type="NCBI Taxonomy" id="1974551"/>
    <lineage>
        <taxon>Bacteria</taxon>
        <taxon>Candidatus Doudnaibacteriota</taxon>
    </lineage>
</organism>